<evidence type="ECO:0000256" key="1">
    <source>
        <dbReference type="ARBA" id="ARBA00001968"/>
    </source>
</evidence>
<comment type="function">
    <text evidence="3">Nucleoside triphosphate pyrophosphatase that hydrolyzes dTTP and UTP. May have a dual role in cell division arrest and in preventing the incorporation of modified nucleotides into cellular nucleic acids.</text>
</comment>
<dbReference type="NCBIfam" id="TIGR00172">
    <property type="entry name" value="maf"/>
    <property type="match status" value="1"/>
</dbReference>
<dbReference type="HAMAP" id="MF_00528">
    <property type="entry name" value="Maf"/>
    <property type="match status" value="1"/>
</dbReference>
<keyword evidence="3" id="KW-0546">Nucleotide metabolism</keyword>
<organism evidence="4 5">
    <name type="scientific">Ruminococcus gauvreauii</name>
    <dbReference type="NCBI Taxonomy" id="438033"/>
    <lineage>
        <taxon>Bacteria</taxon>
        <taxon>Bacillati</taxon>
        <taxon>Bacillota</taxon>
        <taxon>Clostridia</taxon>
        <taxon>Eubacteriales</taxon>
        <taxon>Oscillospiraceae</taxon>
        <taxon>Ruminococcus</taxon>
    </lineage>
</organism>
<evidence type="ECO:0000313" key="4">
    <source>
        <dbReference type="EMBL" id="UWP59999.1"/>
    </source>
</evidence>
<dbReference type="Proteomes" id="UP001060164">
    <property type="component" value="Chromosome"/>
</dbReference>
<gene>
    <name evidence="4" type="ORF">NQ502_02760</name>
</gene>
<dbReference type="InterPro" id="IPR003697">
    <property type="entry name" value="Maf-like"/>
</dbReference>
<name>A0ABY5VHB9_9FIRM</name>
<keyword evidence="3" id="KW-0963">Cytoplasm</keyword>
<proteinExistence type="inferred from homology"/>
<comment type="catalytic activity">
    <reaction evidence="3">
        <text>dTTP + H2O = dTMP + diphosphate + H(+)</text>
        <dbReference type="Rhea" id="RHEA:28534"/>
        <dbReference type="ChEBI" id="CHEBI:15377"/>
        <dbReference type="ChEBI" id="CHEBI:15378"/>
        <dbReference type="ChEBI" id="CHEBI:33019"/>
        <dbReference type="ChEBI" id="CHEBI:37568"/>
        <dbReference type="ChEBI" id="CHEBI:63528"/>
        <dbReference type="EC" id="3.6.1.9"/>
    </reaction>
</comment>
<keyword evidence="2 3" id="KW-0378">Hydrolase</keyword>
<comment type="cofactor">
    <cofactor evidence="1 3">
        <name>a divalent metal cation</name>
        <dbReference type="ChEBI" id="CHEBI:60240"/>
    </cofactor>
</comment>
<dbReference type="EMBL" id="CP102290">
    <property type="protein sequence ID" value="UWP59999.1"/>
    <property type="molecule type" value="Genomic_DNA"/>
</dbReference>
<protein>
    <recommendedName>
        <fullName evidence="3">dTTP/UTP pyrophosphatase</fullName>
        <shortName evidence="3">dTTPase/UTPase</shortName>
        <ecNumber evidence="3">3.6.1.9</ecNumber>
    </recommendedName>
    <alternativeName>
        <fullName evidence="3">Nucleoside triphosphate pyrophosphatase</fullName>
    </alternativeName>
    <alternativeName>
        <fullName evidence="3">Nucleotide pyrophosphatase</fullName>
        <shortName evidence="3">Nucleotide PPase</shortName>
    </alternativeName>
</protein>
<evidence type="ECO:0000256" key="2">
    <source>
        <dbReference type="ARBA" id="ARBA00022801"/>
    </source>
</evidence>
<keyword evidence="5" id="KW-1185">Reference proteome</keyword>
<comment type="similarity">
    <text evidence="3">Belongs to the Maf family. YhdE subfamily.</text>
</comment>
<dbReference type="RefSeq" id="WP_028529204.1">
    <property type="nucleotide sequence ID" value="NZ_CABLBR010000020.1"/>
</dbReference>
<feature type="site" description="Important for substrate specificity" evidence="3">
    <location>
        <position position="12"/>
    </location>
</feature>
<feature type="site" description="Important for substrate specificity" evidence="3">
    <location>
        <position position="70"/>
    </location>
</feature>
<evidence type="ECO:0000256" key="3">
    <source>
        <dbReference type="HAMAP-Rule" id="MF_00528"/>
    </source>
</evidence>
<dbReference type="PIRSF" id="PIRSF006305">
    <property type="entry name" value="Maf"/>
    <property type="match status" value="1"/>
</dbReference>
<dbReference type="PANTHER" id="PTHR43213">
    <property type="entry name" value="BIFUNCTIONAL DTTP/UTP PYROPHOSPHATASE/METHYLTRANSFERASE PROTEIN-RELATED"/>
    <property type="match status" value="1"/>
</dbReference>
<accession>A0ABY5VHB9</accession>
<feature type="active site" description="Proton acceptor" evidence="3">
    <location>
        <position position="69"/>
    </location>
</feature>
<comment type="subcellular location">
    <subcellularLocation>
        <location evidence="3">Cytoplasm</location>
    </subcellularLocation>
</comment>
<feature type="site" description="Important for substrate specificity" evidence="3">
    <location>
        <position position="156"/>
    </location>
</feature>
<dbReference type="SUPFAM" id="SSF52972">
    <property type="entry name" value="ITPase-like"/>
    <property type="match status" value="1"/>
</dbReference>
<reference evidence="4" key="1">
    <citation type="journal article" date="2022" name="Cell">
        <title>Design, construction, and in vivo augmentation of a complex gut microbiome.</title>
        <authorList>
            <person name="Cheng A.G."/>
            <person name="Ho P.Y."/>
            <person name="Aranda-Diaz A."/>
            <person name="Jain S."/>
            <person name="Yu F.B."/>
            <person name="Meng X."/>
            <person name="Wang M."/>
            <person name="Iakiviak M."/>
            <person name="Nagashima K."/>
            <person name="Zhao A."/>
            <person name="Murugkar P."/>
            <person name="Patil A."/>
            <person name="Atabakhsh K."/>
            <person name="Weakley A."/>
            <person name="Yan J."/>
            <person name="Brumbaugh A.R."/>
            <person name="Higginbottom S."/>
            <person name="Dimas A."/>
            <person name="Shiver A.L."/>
            <person name="Deutschbauer A."/>
            <person name="Neff N."/>
            <person name="Sonnenburg J.L."/>
            <person name="Huang K.C."/>
            <person name="Fischbach M.A."/>
        </authorList>
    </citation>
    <scope>NUCLEOTIDE SEQUENCE</scope>
    <source>
        <strain evidence="4">DSM 19829</strain>
    </source>
</reference>
<comment type="catalytic activity">
    <reaction evidence="3">
        <text>UTP + H2O = UMP + diphosphate + H(+)</text>
        <dbReference type="Rhea" id="RHEA:29395"/>
        <dbReference type="ChEBI" id="CHEBI:15377"/>
        <dbReference type="ChEBI" id="CHEBI:15378"/>
        <dbReference type="ChEBI" id="CHEBI:33019"/>
        <dbReference type="ChEBI" id="CHEBI:46398"/>
        <dbReference type="ChEBI" id="CHEBI:57865"/>
        <dbReference type="EC" id="3.6.1.9"/>
    </reaction>
</comment>
<dbReference type="CDD" id="cd00555">
    <property type="entry name" value="Maf"/>
    <property type="match status" value="1"/>
</dbReference>
<sequence length="197" mass="21411">MRQIILASKSPRRKELLEQIGLTFTMIPACGEEHIHTDDPVEAVKELSMQKAREIGTQQTGDVLIIGADTIVAHEGRILGKPSDPQDAAAMLAMLQGGTHSVFTGVTLLCGPDGSRTSVTFAEETKVSFYPMSDEEISWYASTGEPLDKAGAYGIQGLAAVFIRGIEGDYQNVVGLPVARIYQEMRQRGWTDADRTV</sequence>
<dbReference type="EC" id="3.6.1.9" evidence="3"/>
<dbReference type="Pfam" id="PF02545">
    <property type="entry name" value="Maf"/>
    <property type="match status" value="1"/>
</dbReference>
<dbReference type="Gene3D" id="3.90.950.10">
    <property type="match status" value="1"/>
</dbReference>
<dbReference type="InterPro" id="IPR029001">
    <property type="entry name" value="ITPase-like_fam"/>
</dbReference>
<evidence type="ECO:0000313" key="5">
    <source>
        <dbReference type="Proteomes" id="UP001060164"/>
    </source>
</evidence>
<dbReference type="PANTHER" id="PTHR43213:SF5">
    <property type="entry name" value="BIFUNCTIONAL DTTP_UTP PYROPHOSPHATASE_METHYLTRANSFERASE PROTEIN-RELATED"/>
    <property type="match status" value="1"/>
</dbReference>
<comment type="caution">
    <text evidence="3">Lacks conserved residue(s) required for the propagation of feature annotation.</text>
</comment>